<comment type="caution">
    <text evidence="4">The sequence shown here is derived from an EMBL/GenBank/DDBJ whole genome shotgun (WGS) entry which is preliminary data.</text>
</comment>
<comment type="pathway">
    <text evidence="1">Cofactor biosynthesis; adenosylcobalamin biosynthesis.</text>
</comment>
<dbReference type="PANTHER" id="PTHR36925:SF1">
    <property type="entry name" value="COBALT-PRECORRIN-6A REDUCTASE"/>
    <property type="match status" value="1"/>
</dbReference>
<keyword evidence="5" id="KW-1185">Reference proteome</keyword>
<name>A0A5B2TBE2_9PROT</name>
<dbReference type="EMBL" id="VUKA01000015">
    <property type="protein sequence ID" value="KAA2211837.1"/>
    <property type="molecule type" value="Genomic_DNA"/>
</dbReference>
<dbReference type="InterPro" id="IPR003723">
    <property type="entry name" value="Precorrin-6x_reduct"/>
</dbReference>
<dbReference type="UniPathway" id="UPA00148"/>
<keyword evidence="3 4" id="KW-0560">Oxidoreductase</keyword>
<dbReference type="GO" id="GO:0016994">
    <property type="term" value="F:precorrin-6A reductase activity"/>
    <property type="evidence" value="ECO:0007669"/>
    <property type="project" value="InterPro"/>
</dbReference>
<accession>A0A5B2TBE2</accession>
<evidence type="ECO:0000256" key="3">
    <source>
        <dbReference type="ARBA" id="ARBA00023002"/>
    </source>
</evidence>
<dbReference type="OrthoDB" id="5183775at2"/>
<proteinExistence type="predicted"/>
<dbReference type="PANTHER" id="PTHR36925">
    <property type="entry name" value="COBALT-PRECORRIN-6A REDUCTASE"/>
    <property type="match status" value="1"/>
</dbReference>
<dbReference type="RefSeq" id="WP_149813706.1">
    <property type="nucleotide sequence ID" value="NZ_VUKA01000015.1"/>
</dbReference>
<dbReference type="PROSITE" id="PS51014">
    <property type="entry name" value="COBK_CBIJ"/>
    <property type="match status" value="1"/>
</dbReference>
<organism evidence="4 5">
    <name type="scientific">Teichococcus oryzae</name>
    <dbReference type="NCBI Taxonomy" id="1608942"/>
    <lineage>
        <taxon>Bacteria</taxon>
        <taxon>Pseudomonadati</taxon>
        <taxon>Pseudomonadota</taxon>
        <taxon>Alphaproteobacteria</taxon>
        <taxon>Acetobacterales</taxon>
        <taxon>Roseomonadaceae</taxon>
        <taxon>Roseomonas</taxon>
    </lineage>
</organism>
<gene>
    <name evidence="4" type="ORF">F0Q34_18165</name>
</gene>
<dbReference type="Pfam" id="PF02571">
    <property type="entry name" value="CbiJ"/>
    <property type="match status" value="1"/>
</dbReference>
<dbReference type="Proteomes" id="UP000322110">
    <property type="component" value="Unassembled WGS sequence"/>
</dbReference>
<evidence type="ECO:0000313" key="4">
    <source>
        <dbReference type="EMBL" id="KAA2211837.1"/>
    </source>
</evidence>
<evidence type="ECO:0000256" key="2">
    <source>
        <dbReference type="ARBA" id="ARBA00022573"/>
    </source>
</evidence>
<dbReference type="AlphaFoldDB" id="A0A5B2TBE2"/>
<evidence type="ECO:0000256" key="1">
    <source>
        <dbReference type="ARBA" id="ARBA00004953"/>
    </source>
</evidence>
<dbReference type="NCBIfam" id="TIGR00715">
    <property type="entry name" value="precor6x_red"/>
    <property type="match status" value="1"/>
</dbReference>
<evidence type="ECO:0000313" key="5">
    <source>
        <dbReference type="Proteomes" id="UP000322110"/>
    </source>
</evidence>
<dbReference type="EC" id="1.3.1.106" evidence="4"/>
<protein>
    <submittedName>
        <fullName evidence="4">Cobalt-precorrin-6A reductase</fullName>
        <ecNumber evidence="4">1.3.1.106</ecNumber>
    </submittedName>
</protein>
<dbReference type="NCBIfam" id="NF005968">
    <property type="entry name" value="PRK08057.1-2"/>
    <property type="match status" value="1"/>
</dbReference>
<sequence length="250" mass="25810">MRVLLLGGTTEGSALARALGGDARFQATLSLAGATSTPRAQPLPTRIGGFGGVAGLAAYLRAERVDALVDATHPFAAQMTRNAAAAAALAGTRLLRLDRSPWPVQPGDREVDSMADAAAALGKAPRRVFLAVGRKELPPFRDMAPQHHYLIRSVDPPPPELLPPGAIVLSATGPFGLEAERALLRAHRIEALVAKNSGGAATGAKLDAARESGAAVILLRRPPPLAGLRTVPDVAAALGWLHALAAERGV</sequence>
<dbReference type="GO" id="GO:0009236">
    <property type="term" value="P:cobalamin biosynthetic process"/>
    <property type="evidence" value="ECO:0007669"/>
    <property type="project" value="UniProtKB-UniPathway"/>
</dbReference>
<reference evidence="4 5" key="1">
    <citation type="journal article" date="2015" name="Int. J. Syst. Evol. Microbiol.">
        <title>Roseomonas oryzae sp. nov., isolated from paddy rhizosphere soil.</title>
        <authorList>
            <person name="Ramaprasad E.V."/>
            <person name="Sasikala Ch."/>
            <person name="Ramana Ch.V."/>
        </authorList>
    </citation>
    <scope>NUCLEOTIDE SEQUENCE [LARGE SCALE GENOMIC DNA]</scope>
    <source>
        <strain evidence="4 5">KCTC 42542</strain>
    </source>
</reference>
<keyword evidence="2" id="KW-0169">Cobalamin biosynthesis</keyword>